<evidence type="ECO:0000256" key="11">
    <source>
        <dbReference type="ARBA" id="ARBA00023136"/>
    </source>
</evidence>
<dbReference type="NCBIfam" id="TIGR01494">
    <property type="entry name" value="ATPase_P-type"/>
    <property type="match status" value="2"/>
</dbReference>
<dbReference type="Gene3D" id="2.70.150.10">
    <property type="entry name" value="Calcium-transporting ATPase, cytoplasmic transduction domain A"/>
    <property type="match status" value="1"/>
</dbReference>
<dbReference type="InterPro" id="IPR023214">
    <property type="entry name" value="HAD_sf"/>
</dbReference>
<evidence type="ECO:0000256" key="10">
    <source>
        <dbReference type="ARBA" id="ARBA00022989"/>
    </source>
</evidence>
<dbReference type="GO" id="GO:0019829">
    <property type="term" value="F:ATPase-coupled monoatomic cation transmembrane transporter activity"/>
    <property type="evidence" value="ECO:0007669"/>
    <property type="project" value="UniProtKB-UniRule"/>
</dbReference>
<proteinExistence type="inferred from homology"/>
<dbReference type="InterPro" id="IPR018303">
    <property type="entry name" value="ATPase_P-typ_P_site"/>
</dbReference>
<dbReference type="InterPro" id="IPR047821">
    <property type="entry name" value="P5B-type_ATPase"/>
</dbReference>
<comment type="similarity">
    <text evidence="2 13">Belongs to the cation transport ATPase (P-type) (TC 3.A.3) family. Type V subfamily.</text>
</comment>
<dbReference type="InterPro" id="IPR044492">
    <property type="entry name" value="P_typ_ATPase_HD_dom"/>
</dbReference>
<dbReference type="EMBL" id="CANHGI010000006">
    <property type="protein sequence ID" value="CAI5456320.1"/>
    <property type="molecule type" value="Genomic_DNA"/>
</dbReference>
<dbReference type="InterPro" id="IPR059000">
    <property type="entry name" value="ATPase_P-type_domA"/>
</dbReference>
<feature type="transmembrane region" description="Helical" evidence="13">
    <location>
        <begin position="1003"/>
        <end position="1026"/>
    </location>
</feature>
<feature type="transmembrane region" description="Helical" evidence="13">
    <location>
        <begin position="412"/>
        <end position="436"/>
    </location>
</feature>
<dbReference type="GO" id="GO:0015203">
    <property type="term" value="F:polyamine transmembrane transporter activity"/>
    <property type="evidence" value="ECO:0007669"/>
    <property type="project" value="TreeGrafter"/>
</dbReference>
<evidence type="ECO:0000256" key="2">
    <source>
        <dbReference type="ARBA" id="ARBA00006000"/>
    </source>
</evidence>
<feature type="domain" description="P5B-type ATPase N-terminal" evidence="15">
    <location>
        <begin position="50"/>
        <end position="155"/>
    </location>
</feature>
<feature type="domain" description="P-type ATPase A" evidence="14">
    <location>
        <begin position="276"/>
        <end position="398"/>
    </location>
</feature>
<evidence type="ECO:0000256" key="4">
    <source>
        <dbReference type="ARBA" id="ARBA00022692"/>
    </source>
</evidence>
<feature type="transmembrane region" description="Helical" evidence="13">
    <location>
        <begin position="65"/>
        <end position="85"/>
    </location>
</feature>
<evidence type="ECO:0000259" key="14">
    <source>
        <dbReference type="Pfam" id="PF00122"/>
    </source>
</evidence>
<evidence type="ECO:0000256" key="9">
    <source>
        <dbReference type="ARBA" id="ARBA00022967"/>
    </source>
</evidence>
<dbReference type="InterPro" id="IPR023299">
    <property type="entry name" value="ATPase_P-typ_cyto_dom_N"/>
</dbReference>
<keyword evidence="8 13" id="KW-0460">Magnesium</keyword>
<dbReference type="GO" id="GO:0015662">
    <property type="term" value="F:P-type ion transporter activity"/>
    <property type="evidence" value="ECO:0007669"/>
    <property type="project" value="InterPro"/>
</dbReference>
<dbReference type="SUPFAM" id="SSF56784">
    <property type="entry name" value="HAD-like"/>
    <property type="match status" value="1"/>
</dbReference>
<comment type="caution">
    <text evidence="16">The sequence shown here is derived from an EMBL/GenBank/DDBJ whole genome shotgun (WGS) entry which is preliminary data.</text>
</comment>
<dbReference type="NCBIfam" id="TIGR01657">
    <property type="entry name" value="P-ATPase-V"/>
    <property type="match status" value="1"/>
</dbReference>
<feature type="transmembrane region" description="Helical" evidence="13">
    <location>
        <begin position="938"/>
        <end position="956"/>
    </location>
</feature>
<feature type="transmembrane region" description="Helical" evidence="13">
    <location>
        <begin position="1113"/>
        <end position="1146"/>
    </location>
</feature>
<evidence type="ECO:0000256" key="8">
    <source>
        <dbReference type="ARBA" id="ARBA00022842"/>
    </source>
</evidence>
<evidence type="ECO:0000313" key="16">
    <source>
        <dbReference type="EMBL" id="CAI5456320.1"/>
    </source>
</evidence>
<evidence type="ECO:0000256" key="5">
    <source>
        <dbReference type="ARBA" id="ARBA00022723"/>
    </source>
</evidence>
<evidence type="ECO:0000256" key="7">
    <source>
        <dbReference type="ARBA" id="ARBA00022840"/>
    </source>
</evidence>
<accession>A0A9P1J468</accession>
<dbReference type="Pfam" id="PF12409">
    <property type="entry name" value="P5-ATPase"/>
    <property type="match status" value="1"/>
</dbReference>
<dbReference type="Pfam" id="PF13246">
    <property type="entry name" value="Cation_ATPase"/>
    <property type="match status" value="1"/>
</dbReference>
<organism evidence="16 17">
    <name type="scientific">Caenorhabditis angaria</name>
    <dbReference type="NCBI Taxonomy" id="860376"/>
    <lineage>
        <taxon>Eukaryota</taxon>
        <taxon>Metazoa</taxon>
        <taxon>Ecdysozoa</taxon>
        <taxon>Nematoda</taxon>
        <taxon>Chromadorea</taxon>
        <taxon>Rhabditida</taxon>
        <taxon>Rhabditina</taxon>
        <taxon>Rhabditomorpha</taxon>
        <taxon>Rhabditoidea</taxon>
        <taxon>Rhabditidae</taxon>
        <taxon>Peloderinae</taxon>
        <taxon>Caenorhabditis</taxon>
    </lineage>
</organism>
<dbReference type="CDD" id="cd07542">
    <property type="entry name" value="P-type_ATPase_cation"/>
    <property type="match status" value="1"/>
</dbReference>
<feature type="transmembrane region" description="Helical" evidence="13">
    <location>
        <begin position="1076"/>
        <end position="1101"/>
    </location>
</feature>
<dbReference type="SUPFAM" id="SSF81653">
    <property type="entry name" value="Calcium ATPase, transduction domain A"/>
    <property type="match status" value="1"/>
</dbReference>
<dbReference type="PANTHER" id="PTHR45630:SF9">
    <property type="entry name" value="CATION-TRANSPORTING ATPASE CATP-5"/>
    <property type="match status" value="1"/>
</dbReference>
<dbReference type="SUPFAM" id="SSF81660">
    <property type="entry name" value="Metal cation-transporting ATPase, ATP-binding domain N"/>
    <property type="match status" value="1"/>
</dbReference>
<evidence type="ECO:0000313" key="17">
    <source>
        <dbReference type="Proteomes" id="UP001152747"/>
    </source>
</evidence>
<dbReference type="GO" id="GO:0005886">
    <property type="term" value="C:plasma membrane"/>
    <property type="evidence" value="ECO:0007669"/>
    <property type="project" value="UniProtKB-ARBA"/>
</dbReference>
<dbReference type="GO" id="GO:0006874">
    <property type="term" value="P:intracellular calcium ion homeostasis"/>
    <property type="evidence" value="ECO:0007669"/>
    <property type="project" value="TreeGrafter"/>
</dbReference>
<dbReference type="OrthoDB" id="48943at2759"/>
<dbReference type="SUPFAM" id="SSF81665">
    <property type="entry name" value="Calcium ATPase, transmembrane domain M"/>
    <property type="match status" value="1"/>
</dbReference>
<feature type="transmembrane region" description="Helical" evidence="13">
    <location>
        <begin position="239"/>
        <end position="259"/>
    </location>
</feature>
<dbReference type="PRINTS" id="PR00121">
    <property type="entry name" value="NAKATPASE"/>
</dbReference>
<dbReference type="Pfam" id="PF00122">
    <property type="entry name" value="E1-E2_ATPase"/>
    <property type="match status" value="1"/>
</dbReference>
<feature type="transmembrane region" description="Helical" evidence="13">
    <location>
        <begin position="1046"/>
        <end position="1064"/>
    </location>
</feature>
<keyword evidence="3" id="KW-0597">Phosphoprotein</keyword>
<keyword evidence="9 13" id="KW-1278">Translocase</keyword>
<dbReference type="InterPro" id="IPR008250">
    <property type="entry name" value="ATPase_P-typ_transduc_dom_A_sf"/>
</dbReference>
<sequence>MTEERQPLLDTSFTKGYRTNKPPDIEEVMGATNHNPDKIENKKKLKVGEEEFSLYAYRETRTRRILFFILSICTLGIYRLLAHWIKSLLVKVRYVPCLHDEAEVVMIQDNHDVQTIKKVTTDFLENGATRPKHDGNPEKVHSVRYFFYRKIKYIWYEKDQQWLNPAEIDSVAPFNVFKRRLDDRYGLEANEVIAKRHIYCYNSLAVELTPILKVLFQEVLTPFYLFQAMSVTLWYSDSYQYYASVIVIITVFSAAISVYQTRVQEKKVREMVGGAHKVTLLREGNMIEVDADEIVPGDLISLPAHSYILPCDALLLNGSVIVNEAMLTGESVPVTKVPLAGADECGDEVRFSSENHNRHTLFSGTTLLQTRNYEGKPVLALAVRTGFSTLKGQLVRSIMYPKPMDSQYMADLFKFILLLAFIAGIGFIYTITIMVYRKEAFIDIFIKTLDIITIVVPPALPAAMSVGIINANLRLKKKDIYCISPSTINTCGQINVVCFDKTGTLTEDGLNFNTLRAMKKINGNPEFTEEFDDLDPAKMSAKGANVEIITAAATCQSLTRIDGTLHGDPLDLILFLKSNWTIEEPAANDEETQLFDNVQPTILKPPQVHSAHYPDNCEYSIFRQFTFSSALQRMSVIVSTASEDNVRELKIFTKGSPEMIMSLCDPSTVPSNYSDIVDEYAQKGFRLISVAYKKIEMNYAKAMKAPRNTIECDLELLGLVVMENRLKDVTLSVINELFTSNIRTIMVTGDNLLTAMSVARESGIIRPTKKAYLITHDSSKKDHAGRTLLTITESVSSSEEEIDTNSTVRKFDRKLHLQPSKYHLAIAGPTYNVVSKEYPELLNRLAAVCDVYARMAPDQKAGLILSLQQIDYKVAMCGDGANDCAALKAADAGISLSDAEASIAAPFTSKTPDIRCVPEVIKEGRCALVTSFAVFKYMAAYSLNEFLTVMLLYWINSNLSDGQFLYVDFVLITIVALFLGNTQAAKKLSLIPPESRLATISSVFSVVGQLLVNFLSQFISVFIIQAQSWYSPVIEGERQTTSYEGTALFAVSSLMYLAFAFVYSKGAPHRRLVFTNHALCIVIAIIGSITVVMILTNIPFVNYMMGFLPIPSFLFRILLILISIIASLISIFYEYFIVQGIVATYVEKKMRQAKLRKQDPSLPLFERILSTIGDTSDWFKKSIEATTFSYTNENTQF</sequence>
<dbReference type="EC" id="7.2.2.-" evidence="13"/>
<feature type="transmembrane region" description="Helical" evidence="13">
    <location>
        <begin position="448"/>
        <end position="469"/>
    </location>
</feature>
<feature type="transmembrane region" description="Helical" evidence="13">
    <location>
        <begin position="962"/>
        <end position="982"/>
    </location>
</feature>
<evidence type="ECO:0000256" key="3">
    <source>
        <dbReference type="ARBA" id="ARBA00022553"/>
    </source>
</evidence>
<evidence type="ECO:0000256" key="12">
    <source>
        <dbReference type="ARBA" id="ARBA00049360"/>
    </source>
</evidence>
<evidence type="ECO:0000256" key="13">
    <source>
        <dbReference type="RuleBase" id="RU362082"/>
    </source>
</evidence>
<dbReference type="SFLD" id="SFLDF00027">
    <property type="entry name" value="p-type_atpase"/>
    <property type="match status" value="1"/>
</dbReference>
<keyword evidence="4 13" id="KW-0812">Transmembrane</keyword>
<dbReference type="FunFam" id="3.40.50.1000:FF:000068">
    <property type="entry name" value="Cation-transporting ATPase"/>
    <property type="match status" value="1"/>
</dbReference>
<keyword evidence="6 13" id="KW-0547">Nucleotide-binding</keyword>
<dbReference type="PROSITE" id="PS01229">
    <property type="entry name" value="COF_2"/>
    <property type="match status" value="1"/>
</dbReference>
<dbReference type="PANTHER" id="PTHR45630">
    <property type="entry name" value="CATION-TRANSPORTING ATPASE-RELATED"/>
    <property type="match status" value="1"/>
</dbReference>
<dbReference type="SFLD" id="SFLDS00003">
    <property type="entry name" value="Haloacid_Dehalogenase"/>
    <property type="match status" value="1"/>
</dbReference>
<dbReference type="InterPro" id="IPR047819">
    <property type="entry name" value="P5A-ATPase_N"/>
</dbReference>
<dbReference type="Gene3D" id="3.40.50.1000">
    <property type="entry name" value="HAD superfamily/HAD-like"/>
    <property type="match status" value="1"/>
</dbReference>
<dbReference type="GO" id="GO:0005524">
    <property type="term" value="F:ATP binding"/>
    <property type="evidence" value="ECO:0007669"/>
    <property type="project" value="UniProtKB-UniRule"/>
</dbReference>
<name>A0A9P1J468_9PELO</name>
<protein>
    <recommendedName>
        <fullName evidence="13">Cation-transporting ATPase</fullName>
        <ecNumber evidence="13">7.2.2.-</ecNumber>
    </recommendedName>
</protein>
<dbReference type="InterPro" id="IPR001757">
    <property type="entry name" value="P_typ_ATPase"/>
</dbReference>
<keyword evidence="10 13" id="KW-1133">Transmembrane helix</keyword>
<keyword evidence="5 13" id="KW-0479">Metal-binding</keyword>
<dbReference type="PRINTS" id="PR00119">
    <property type="entry name" value="CATATPASE"/>
</dbReference>
<dbReference type="GO" id="GO:0016887">
    <property type="term" value="F:ATP hydrolysis activity"/>
    <property type="evidence" value="ECO:0007669"/>
    <property type="project" value="InterPro"/>
</dbReference>
<dbReference type="InterPro" id="IPR036412">
    <property type="entry name" value="HAD-like_sf"/>
</dbReference>
<comment type="subcellular location">
    <subcellularLocation>
        <location evidence="1 13">Membrane</location>
        <topology evidence="1 13">Multi-pass membrane protein</topology>
    </subcellularLocation>
</comment>
<keyword evidence="11 13" id="KW-0472">Membrane</keyword>
<evidence type="ECO:0000256" key="1">
    <source>
        <dbReference type="ARBA" id="ARBA00004141"/>
    </source>
</evidence>
<dbReference type="Proteomes" id="UP001152747">
    <property type="component" value="Unassembled WGS sequence"/>
</dbReference>
<dbReference type="Gene3D" id="1.20.1110.10">
    <property type="entry name" value="Calcium-transporting ATPase, transmembrane domain"/>
    <property type="match status" value="1"/>
</dbReference>
<comment type="catalytic activity">
    <reaction evidence="12 13">
        <text>ATP + H2O = ADP + phosphate + H(+)</text>
        <dbReference type="Rhea" id="RHEA:13065"/>
        <dbReference type="ChEBI" id="CHEBI:15377"/>
        <dbReference type="ChEBI" id="CHEBI:15378"/>
        <dbReference type="ChEBI" id="CHEBI:30616"/>
        <dbReference type="ChEBI" id="CHEBI:43474"/>
        <dbReference type="ChEBI" id="CHEBI:456216"/>
    </reaction>
</comment>
<keyword evidence="17" id="KW-1185">Reference proteome</keyword>
<dbReference type="PROSITE" id="PS00154">
    <property type="entry name" value="ATPASE_E1_E2"/>
    <property type="match status" value="1"/>
</dbReference>
<dbReference type="InterPro" id="IPR006544">
    <property type="entry name" value="P-type_TPase_V"/>
</dbReference>
<dbReference type="InterPro" id="IPR023298">
    <property type="entry name" value="ATPase_P-typ_TM_dom_sf"/>
</dbReference>
<dbReference type="SFLD" id="SFLDG00002">
    <property type="entry name" value="C1.7:_P-type_atpase_like"/>
    <property type="match status" value="1"/>
</dbReference>
<dbReference type="Gene3D" id="3.40.1110.10">
    <property type="entry name" value="Calcium-transporting ATPase, cytoplasmic domain N"/>
    <property type="match status" value="1"/>
</dbReference>
<dbReference type="FunFam" id="1.20.1110.10:FF:000023">
    <property type="entry name" value="Cation-transporting ATPase"/>
    <property type="match status" value="1"/>
</dbReference>
<dbReference type="GO" id="GO:0046872">
    <property type="term" value="F:metal ion binding"/>
    <property type="evidence" value="ECO:0007669"/>
    <property type="project" value="UniProtKB-UniRule"/>
</dbReference>
<evidence type="ECO:0000259" key="15">
    <source>
        <dbReference type="Pfam" id="PF12409"/>
    </source>
</evidence>
<gene>
    <name evidence="16" type="ORF">CAMP_LOCUS18957</name>
</gene>
<dbReference type="AlphaFoldDB" id="A0A9P1J468"/>
<evidence type="ECO:0000256" key="6">
    <source>
        <dbReference type="ARBA" id="ARBA00022741"/>
    </source>
</evidence>
<keyword evidence="7 13" id="KW-0067">ATP-binding</keyword>
<dbReference type="FunFam" id="3.40.1110.10:FF:000130">
    <property type="entry name" value="Cation-transporting ATPase"/>
    <property type="match status" value="1"/>
</dbReference>
<reference evidence="16" key="1">
    <citation type="submission" date="2022-11" db="EMBL/GenBank/DDBJ databases">
        <authorList>
            <person name="Kikuchi T."/>
        </authorList>
    </citation>
    <scope>NUCLEOTIDE SEQUENCE</scope>
    <source>
        <strain evidence="16">PS1010</strain>
    </source>
</reference>